<evidence type="ECO:0000313" key="7">
    <source>
        <dbReference type="EMBL" id="MEK9500756.1"/>
    </source>
</evidence>
<dbReference type="PANTHER" id="PTHR41164:SF1">
    <property type="entry name" value="CURLI PRODUCTION ASSEMBLY_TRANSPORT COMPONENT CSGG"/>
    <property type="match status" value="1"/>
</dbReference>
<keyword evidence="1" id="KW-1003">Cell membrane</keyword>
<feature type="signal peptide" evidence="6">
    <location>
        <begin position="1"/>
        <end position="26"/>
    </location>
</feature>
<gene>
    <name evidence="7" type="ORF">WI372_07195</name>
</gene>
<dbReference type="PANTHER" id="PTHR41164">
    <property type="entry name" value="CURLI PRODUCTION ASSEMBLY/TRANSPORT COMPONENT CSGG"/>
    <property type="match status" value="1"/>
</dbReference>
<dbReference type="Gene3D" id="3.40.50.10610">
    <property type="entry name" value="ABC-type transport auxiliary lipoprotein component"/>
    <property type="match status" value="2"/>
</dbReference>
<protein>
    <submittedName>
        <fullName evidence="7">CsgG/HfaB family protein</fullName>
    </submittedName>
</protein>
<evidence type="ECO:0000256" key="2">
    <source>
        <dbReference type="ARBA" id="ARBA00022729"/>
    </source>
</evidence>
<evidence type="ECO:0000256" key="1">
    <source>
        <dbReference type="ARBA" id="ARBA00022475"/>
    </source>
</evidence>
<evidence type="ECO:0000256" key="3">
    <source>
        <dbReference type="ARBA" id="ARBA00023136"/>
    </source>
</evidence>
<name>A0ABU9E7P6_9BACT</name>
<dbReference type="SUPFAM" id="SSF56925">
    <property type="entry name" value="OMPA-like"/>
    <property type="match status" value="1"/>
</dbReference>
<keyword evidence="8" id="KW-1185">Reference proteome</keyword>
<proteinExistence type="predicted"/>
<comment type="caution">
    <text evidence="7">The sequence shown here is derived from an EMBL/GenBank/DDBJ whole genome shotgun (WGS) entry which is preliminary data.</text>
</comment>
<reference evidence="7 8" key="1">
    <citation type="submission" date="2024-02" db="EMBL/GenBank/DDBJ databases">
        <title>A novel Gemmatimonadota bacterium.</title>
        <authorList>
            <person name="Du Z.-J."/>
            <person name="Ye Y.-Q."/>
        </authorList>
    </citation>
    <scope>NUCLEOTIDE SEQUENCE [LARGE SCALE GENOMIC DNA]</scope>
    <source>
        <strain evidence="7 8">DH-20</strain>
    </source>
</reference>
<dbReference type="RefSeq" id="WP_405286604.1">
    <property type="nucleotide sequence ID" value="NZ_JBBHLI010000003.1"/>
</dbReference>
<keyword evidence="5" id="KW-0449">Lipoprotein</keyword>
<dbReference type="InterPro" id="IPR011250">
    <property type="entry name" value="OMP/PagP_B-barrel"/>
</dbReference>
<keyword evidence="4" id="KW-0564">Palmitate</keyword>
<evidence type="ECO:0000256" key="5">
    <source>
        <dbReference type="ARBA" id="ARBA00023288"/>
    </source>
</evidence>
<evidence type="ECO:0000313" key="8">
    <source>
        <dbReference type="Proteomes" id="UP001484239"/>
    </source>
</evidence>
<dbReference type="EMBL" id="JBBHLI010000003">
    <property type="protein sequence ID" value="MEK9500756.1"/>
    <property type="molecule type" value="Genomic_DNA"/>
</dbReference>
<evidence type="ECO:0000256" key="6">
    <source>
        <dbReference type="SAM" id="SignalP"/>
    </source>
</evidence>
<keyword evidence="2 6" id="KW-0732">Signal</keyword>
<evidence type="ECO:0000256" key="4">
    <source>
        <dbReference type="ARBA" id="ARBA00023139"/>
    </source>
</evidence>
<keyword evidence="3" id="KW-0472">Membrane</keyword>
<dbReference type="Pfam" id="PF03783">
    <property type="entry name" value="CsgG"/>
    <property type="match status" value="1"/>
</dbReference>
<feature type="chain" id="PRO_5047535811" evidence="6">
    <location>
        <begin position="27"/>
        <end position="456"/>
    </location>
</feature>
<accession>A0ABU9E7P6</accession>
<dbReference type="InterPro" id="IPR005534">
    <property type="entry name" value="Curli_assmbl/transp-comp_CsgG"/>
</dbReference>
<organism evidence="7 8">
    <name type="scientific">Gaopeijia maritima</name>
    <dbReference type="NCBI Taxonomy" id="3119007"/>
    <lineage>
        <taxon>Bacteria</taxon>
        <taxon>Pseudomonadati</taxon>
        <taxon>Gemmatimonadota</taxon>
        <taxon>Longimicrobiia</taxon>
        <taxon>Gaopeijiales</taxon>
        <taxon>Gaopeijiaceae</taxon>
        <taxon>Gaopeijia</taxon>
    </lineage>
</organism>
<dbReference type="Proteomes" id="UP001484239">
    <property type="component" value="Unassembled WGS sequence"/>
</dbReference>
<sequence length="456" mass="49081">MRPAPTPARFALAVVLCAGCAPYATPMETRPARPESPTRNQQVLVDLPPPQEQVVAAVYRFRDQTGQYKPSETGASWSTAVTQGATSILMRALEDSGWFVPIEREGLSNLLNERQIIQSIRAQYEGPEGESLGPLPPLLYAGVLLEGGVVGYDTNLLTSGFGARYFGAGGSGQYRQDQVTIYLRAVSTQTGRVLKSVSTTKTIASQQMDAGIFRFVEVDRLVEAEIGYSFNEPPVVAVTEAIQEAVRMLVLEGVRDGLWPLADPADAAHPAFAALDRERDRSDALDPFGFWAGADRRGVAFEIAAGARRYQGNYRDPEVRALGEVAIRWMPSARWGIGLSGSAGEIGADRAFRSTAASGALDAVLHLMPAARTSPFFRVGVGVLAPAVESPGTEIGEDLFPFAILGGGLEHLVGDRTGLRITFANHYPFLDGLDGVEEGSGHDSIWNLSLGLAWYR</sequence>